<dbReference type="PROSITE" id="PS50878">
    <property type="entry name" value="RT_POL"/>
    <property type="match status" value="1"/>
</dbReference>
<keyword evidence="28" id="KW-0238">DNA-binding</keyword>
<evidence type="ECO:0000256" key="38">
    <source>
        <dbReference type="ARBA" id="ARBA00082890"/>
    </source>
</evidence>
<dbReference type="InterPro" id="IPR036397">
    <property type="entry name" value="RNaseH_sf"/>
</dbReference>
<dbReference type="PROSITE" id="PS50994">
    <property type="entry name" value="INTEGRASE"/>
    <property type="match status" value="1"/>
</dbReference>
<dbReference type="Pfam" id="PF17919">
    <property type="entry name" value="RT_RNaseH_2"/>
    <property type="match status" value="1"/>
</dbReference>
<evidence type="ECO:0000256" key="12">
    <source>
        <dbReference type="ARBA" id="ARBA00022722"/>
    </source>
</evidence>
<dbReference type="Gene3D" id="3.30.70.270">
    <property type="match status" value="2"/>
</dbReference>
<dbReference type="Gene3D" id="1.10.340.70">
    <property type="match status" value="1"/>
</dbReference>
<evidence type="ECO:0000256" key="19">
    <source>
        <dbReference type="ARBA" id="ARBA00022801"/>
    </source>
</evidence>
<evidence type="ECO:0000256" key="24">
    <source>
        <dbReference type="ARBA" id="ARBA00022908"/>
    </source>
</evidence>
<evidence type="ECO:0000256" key="16">
    <source>
        <dbReference type="ARBA" id="ARBA00022758"/>
    </source>
</evidence>
<keyword evidence="14" id="KW-0547">Nucleotide-binding</keyword>
<comment type="function">
    <text evidence="2">The aspartyl protease (PR) mediates the proteolytic cleavages of the Gag and Gag-Pol polyproteins after assembly of the VLP.</text>
</comment>
<keyword evidence="16" id="KW-0688">Ribosomal frameshifting</keyword>
<dbReference type="InterPro" id="IPR041577">
    <property type="entry name" value="RT_RNaseH_2"/>
</dbReference>
<dbReference type="Gene3D" id="3.10.10.10">
    <property type="entry name" value="HIV Type 1 Reverse Transcriptase, subunit A, domain 1"/>
    <property type="match status" value="1"/>
</dbReference>
<dbReference type="InterPro" id="IPR043128">
    <property type="entry name" value="Rev_trsase/Diguanyl_cyclase"/>
</dbReference>
<dbReference type="GO" id="GO:0003723">
    <property type="term" value="F:RNA binding"/>
    <property type="evidence" value="ECO:0007669"/>
    <property type="project" value="UniProtKB-KW"/>
</dbReference>
<evidence type="ECO:0000256" key="31">
    <source>
        <dbReference type="ARBA" id="ARBA00023268"/>
    </source>
</evidence>
<reference evidence="42" key="1">
    <citation type="submission" date="2025-08" db="UniProtKB">
        <authorList>
            <consortium name="Ensembl"/>
        </authorList>
    </citation>
    <scope>IDENTIFICATION</scope>
</reference>
<dbReference type="Pfam" id="PF13975">
    <property type="entry name" value="gag-asp_proteas"/>
    <property type="match status" value="1"/>
</dbReference>
<evidence type="ECO:0000259" key="40">
    <source>
        <dbReference type="PROSITE" id="PS50878"/>
    </source>
</evidence>
<keyword evidence="26" id="KW-0239">DNA-directed DNA polymerase</keyword>
<dbReference type="GO" id="GO:0004523">
    <property type="term" value="F:RNA-DNA hybrid ribonuclease activity"/>
    <property type="evidence" value="ECO:0007669"/>
    <property type="project" value="UniProtKB-EC"/>
</dbReference>
<evidence type="ECO:0000256" key="2">
    <source>
        <dbReference type="ARBA" id="ARBA00002180"/>
    </source>
</evidence>
<evidence type="ECO:0000256" key="9">
    <source>
        <dbReference type="ARBA" id="ARBA00022670"/>
    </source>
</evidence>
<evidence type="ECO:0000256" key="6">
    <source>
        <dbReference type="ARBA" id="ARBA00012180"/>
    </source>
</evidence>
<evidence type="ECO:0000256" key="37">
    <source>
        <dbReference type="ARBA" id="ARBA00063849"/>
    </source>
</evidence>
<keyword evidence="30" id="KW-0539">Nucleus</keyword>
<evidence type="ECO:0000256" key="11">
    <source>
        <dbReference type="ARBA" id="ARBA00022695"/>
    </source>
</evidence>
<dbReference type="InterPro" id="IPR001969">
    <property type="entry name" value="Aspartic_peptidase_AS"/>
</dbReference>
<dbReference type="SUPFAM" id="SSF50630">
    <property type="entry name" value="Acid proteases"/>
    <property type="match status" value="1"/>
</dbReference>
<comment type="function">
    <text evidence="33">Integrase (IN) targets the VLP to the nucleus, where a subparticle preintegration complex (PIC) containing at least integrase and the newly synthesized dsDNA copy of the retrotransposon must transit the nuclear membrane. Once in the nucleus, integrase performs the integration of the dsDNA into the host genome.</text>
</comment>
<evidence type="ECO:0000256" key="32">
    <source>
        <dbReference type="ARBA" id="ARBA00025590"/>
    </source>
</evidence>
<dbReference type="Gene3D" id="2.40.70.10">
    <property type="entry name" value="Acid Proteases"/>
    <property type="match status" value="1"/>
</dbReference>
<dbReference type="Pfam" id="PF00078">
    <property type="entry name" value="RVT_1"/>
    <property type="match status" value="1"/>
</dbReference>
<dbReference type="Ensembl" id="ENSCCRT00020054759.1">
    <property type="protein sequence ID" value="ENSCCRP00020050250.1"/>
    <property type="gene ID" value="ENSCCRG00020022399.1"/>
</dbReference>
<keyword evidence="9" id="KW-0645">Protease</keyword>
<dbReference type="FunFam" id="3.30.70.270:FF:000026">
    <property type="entry name" value="Transposon Ty3-G Gag-Pol polyprotein"/>
    <property type="match status" value="1"/>
</dbReference>
<dbReference type="AlphaFoldDB" id="A0A8C2F5B6"/>
<keyword evidence="27" id="KW-0917">Virion maturation</keyword>
<keyword evidence="8" id="KW-1188">Viral release from host cell</keyword>
<dbReference type="GO" id="GO:0008270">
    <property type="term" value="F:zinc ion binding"/>
    <property type="evidence" value="ECO:0007669"/>
    <property type="project" value="UniProtKB-KW"/>
</dbReference>
<dbReference type="InterPro" id="IPR012337">
    <property type="entry name" value="RNaseH-like_sf"/>
</dbReference>
<keyword evidence="19" id="KW-0378">Hydrolase</keyword>
<keyword evidence="13" id="KW-0479">Metal-binding</keyword>
<dbReference type="PANTHER" id="PTHR37984">
    <property type="entry name" value="PROTEIN CBG26694"/>
    <property type="match status" value="1"/>
</dbReference>
<keyword evidence="20" id="KW-0862">Zinc</keyword>
<keyword evidence="11" id="KW-0548">Nucleotidyltransferase</keyword>
<dbReference type="InterPro" id="IPR043502">
    <property type="entry name" value="DNA/RNA_pol_sf"/>
</dbReference>
<evidence type="ECO:0000256" key="22">
    <source>
        <dbReference type="ARBA" id="ARBA00022842"/>
    </source>
</evidence>
<dbReference type="GO" id="GO:0003887">
    <property type="term" value="F:DNA-directed DNA polymerase activity"/>
    <property type="evidence" value="ECO:0007669"/>
    <property type="project" value="UniProtKB-KW"/>
</dbReference>
<keyword evidence="24" id="KW-0229">DNA integration</keyword>
<feature type="region of interest" description="Disordered" evidence="39">
    <location>
        <begin position="324"/>
        <end position="346"/>
    </location>
</feature>
<dbReference type="Gene3D" id="3.10.20.370">
    <property type="match status" value="1"/>
</dbReference>
<feature type="domain" description="Integrase catalytic" evidence="41">
    <location>
        <begin position="1001"/>
        <end position="1059"/>
    </location>
</feature>
<comment type="function">
    <text evidence="36">Capsid protein (CA) is the structural component of the virus-like particle (VLP), forming the shell that encapsulates the genomic RNA-nucleocapsid complex.</text>
</comment>
<keyword evidence="15" id="KW-0064">Aspartyl protease</keyword>
<evidence type="ECO:0000256" key="39">
    <source>
        <dbReference type="SAM" id="MobiDB-lite"/>
    </source>
</evidence>
<dbReference type="Gene3D" id="3.30.420.10">
    <property type="entry name" value="Ribonuclease H-like superfamily/Ribonuclease H"/>
    <property type="match status" value="1"/>
</dbReference>
<evidence type="ECO:0000256" key="27">
    <source>
        <dbReference type="ARBA" id="ARBA00023113"/>
    </source>
</evidence>
<evidence type="ECO:0000256" key="21">
    <source>
        <dbReference type="ARBA" id="ARBA00022840"/>
    </source>
</evidence>
<dbReference type="CDD" id="cd00303">
    <property type="entry name" value="retropepsin_like"/>
    <property type="match status" value="1"/>
</dbReference>
<evidence type="ECO:0000256" key="15">
    <source>
        <dbReference type="ARBA" id="ARBA00022750"/>
    </source>
</evidence>
<evidence type="ECO:0000256" key="23">
    <source>
        <dbReference type="ARBA" id="ARBA00022884"/>
    </source>
</evidence>
<dbReference type="GO" id="GO:0015074">
    <property type="term" value="P:DNA integration"/>
    <property type="evidence" value="ECO:0007669"/>
    <property type="project" value="UniProtKB-KW"/>
</dbReference>
<dbReference type="GO" id="GO:0006508">
    <property type="term" value="P:proteolysis"/>
    <property type="evidence" value="ECO:0007669"/>
    <property type="project" value="UniProtKB-KW"/>
</dbReference>
<dbReference type="GO" id="GO:0003964">
    <property type="term" value="F:RNA-directed DNA polymerase activity"/>
    <property type="evidence" value="ECO:0007669"/>
    <property type="project" value="UniProtKB-KW"/>
</dbReference>
<evidence type="ECO:0000313" key="42">
    <source>
        <dbReference type="Ensembl" id="ENSCCRP00020050250.1"/>
    </source>
</evidence>
<dbReference type="FunFam" id="3.10.10.10:FF:000007">
    <property type="entry name" value="Retrovirus-related Pol polyprotein from transposon 17.6-like Protein"/>
    <property type="match status" value="1"/>
</dbReference>
<evidence type="ECO:0000256" key="29">
    <source>
        <dbReference type="ARBA" id="ARBA00023172"/>
    </source>
</evidence>
<dbReference type="Proteomes" id="UP000694701">
    <property type="component" value="Unplaced"/>
</dbReference>
<comment type="subunit">
    <text evidence="37">The protease is a homodimer, whose active site consists of two apposed aspartic acid residues.</text>
</comment>
<keyword evidence="25" id="KW-0695">RNA-directed DNA polymerase</keyword>
<comment type="subcellular location">
    <subcellularLocation>
        <location evidence="4">Cytoplasm</location>
    </subcellularLocation>
    <subcellularLocation>
        <location evidence="3">Nucleus</location>
    </subcellularLocation>
</comment>
<keyword evidence="7" id="KW-0963">Cytoplasm</keyword>
<evidence type="ECO:0000256" key="1">
    <source>
        <dbReference type="ARBA" id="ARBA00000077"/>
    </source>
</evidence>
<dbReference type="SUPFAM" id="SSF53098">
    <property type="entry name" value="Ribonuclease H-like"/>
    <property type="match status" value="1"/>
</dbReference>
<evidence type="ECO:0000313" key="43">
    <source>
        <dbReference type="Proteomes" id="UP000694701"/>
    </source>
</evidence>
<keyword evidence="23" id="KW-0694">RNA-binding</keyword>
<evidence type="ECO:0000256" key="18">
    <source>
        <dbReference type="ARBA" id="ARBA00022771"/>
    </source>
</evidence>
<comment type="function">
    <text evidence="32">Reverse transcriptase/ribonuclease H (RT) is a multifunctional enzyme that catalyzes the conversion of the retro-elements RNA genome into dsDNA within the VLP. The enzyme displays a DNA polymerase activity that can copy either DNA or RNA templates, and a ribonuclease H (RNase H) activity that cleaves the RNA strand of RNA-DNA heteroduplexes during plus-strand synthesis and hydrolyzes RNA primers. The conversion leads to a linear dsDNA copy of the retrotransposon that includes long terminal repeats (LTRs) at both ends.</text>
</comment>
<accession>A0A8C2F5B6</accession>
<evidence type="ECO:0000256" key="28">
    <source>
        <dbReference type="ARBA" id="ARBA00023125"/>
    </source>
</evidence>
<evidence type="ECO:0000259" key="41">
    <source>
        <dbReference type="PROSITE" id="PS50994"/>
    </source>
</evidence>
<dbReference type="PROSITE" id="PS00141">
    <property type="entry name" value="ASP_PROTEASE"/>
    <property type="match status" value="1"/>
</dbReference>
<feature type="domain" description="Reverse transcriptase" evidence="40">
    <location>
        <begin position="414"/>
        <end position="593"/>
    </location>
</feature>
<organism evidence="42 43">
    <name type="scientific">Cyprinus carpio</name>
    <name type="common">Common carp</name>
    <dbReference type="NCBI Taxonomy" id="7962"/>
    <lineage>
        <taxon>Eukaryota</taxon>
        <taxon>Metazoa</taxon>
        <taxon>Chordata</taxon>
        <taxon>Craniata</taxon>
        <taxon>Vertebrata</taxon>
        <taxon>Euteleostomi</taxon>
        <taxon>Actinopterygii</taxon>
        <taxon>Neopterygii</taxon>
        <taxon>Teleostei</taxon>
        <taxon>Ostariophysi</taxon>
        <taxon>Cypriniformes</taxon>
        <taxon>Cyprinidae</taxon>
        <taxon>Cyprininae</taxon>
        <taxon>Cyprinus</taxon>
    </lineage>
</organism>
<dbReference type="GO" id="GO:0004190">
    <property type="term" value="F:aspartic-type endopeptidase activity"/>
    <property type="evidence" value="ECO:0007669"/>
    <property type="project" value="UniProtKB-KW"/>
</dbReference>
<dbReference type="FunFam" id="3.10.20.370:FF:000001">
    <property type="entry name" value="Retrovirus-related Pol polyprotein from transposon 17.6-like protein"/>
    <property type="match status" value="1"/>
</dbReference>
<evidence type="ECO:0000256" key="7">
    <source>
        <dbReference type="ARBA" id="ARBA00022490"/>
    </source>
</evidence>
<keyword evidence="21" id="KW-0067">ATP-binding</keyword>
<evidence type="ECO:0000256" key="20">
    <source>
        <dbReference type="ARBA" id="ARBA00022833"/>
    </source>
</evidence>
<dbReference type="CDD" id="cd09274">
    <property type="entry name" value="RNase_HI_RT_Ty3"/>
    <property type="match status" value="1"/>
</dbReference>
<dbReference type="InterPro" id="IPR050951">
    <property type="entry name" value="Retrovirus_Pol_polyprotein"/>
</dbReference>
<keyword evidence="31" id="KW-0511">Multifunctional enzyme</keyword>
<dbReference type="GO" id="GO:0005634">
    <property type="term" value="C:nucleus"/>
    <property type="evidence" value="ECO:0007669"/>
    <property type="project" value="UniProtKB-SubCell"/>
</dbReference>
<evidence type="ECO:0000256" key="8">
    <source>
        <dbReference type="ARBA" id="ARBA00022612"/>
    </source>
</evidence>
<comment type="function">
    <text evidence="35">Nucleocapsid protein p11 (NC) forms the nucleocore that coats the retro-elements dimeric RNA. Binds these RNAs through its zinc fingers. Promotes primer tRNA(i)-Met annealing to the multipartite primer-binding site (PBS), dimerization of Ty3 RNA and initiation of reverse transcription.</text>
</comment>
<evidence type="ECO:0000256" key="14">
    <source>
        <dbReference type="ARBA" id="ARBA00022741"/>
    </source>
</evidence>
<keyword evidence="12" id="KW-0540">Nuclease</keyword>
<protein>
    <recommendedName>
        <fullName evidence="34">Gypsy retrotransposon integrase-like protein 1</fullName>
        <ecNumber evidence="6">3.1.26.4</ecNumber>
    </recommendedName>
    <alternativeName>
        <fullName evidence="38">Gag3-Pol3</fullName>
    </alternativeName>
</protein>
<evidence type="ECO:0000256" key="33">
    <source>
        <dbReference type="ARBA" id="ARBA00025615"/>
    </source>
</evidence>
<evidence type="ECO:0000256" key="4">
    <source>
        <dbReference type="ARBA" id="ARBA00004496"/>
    </source>
</evidence>
<keyword evidence="22" id="KW-0460">Magnesium</keyword>
<dbReference type="EC" id="3.1.26.4" evidence="6"/>
<dbReference type="InterPro" id="IPR041588">
    <property type="entry name" value="Integrase_H2C2"/>
</dbReference>
<dbReference type="InterPro" id="IPR000477">
    <property type="entry name" value="RT_dom"/>
</dbReference>
<keyword evidence="18" id="KW-0863">Zinc-finger</keyword>
<name>A0A8C2F5B6_CYPCA</name>
<evidence type="ECO:0000256" key="13">
    <source>
        <dbReference type="ARBA" id="ARBA00022723"/>
    </source>
</evidence>
<evidence type="ECO:0000256" key="10">
    <source>
        <dbReference type="ARBA" id="ARBA00022679"/>
    </source>
</evidence>
<feature type="region of interest" description="Disordered" evidence="39">
    <location>
        <begin position="813"/>
        <end position="835"/>
    </location>
</feature>
<dbReference type="InterPro" id="IPR001584">
    <property type="entry name" value="Integrase_cat-core"/>
</dbReference>
<comment type="catalytic activity">
    <reaction evidence="1">
        <text>Endonucleolytic cleavage to 5'-phosphomonoester.</text>
        <dbReference type="EC" id="3.1.26.4"/>
    </reaction>
</comment>
<evidence type="ECO:0000256" key="17">
    <source>
        <dbReference type="ARBA" id="ARBA00022759"/>
    </source>
</evidence>
<evidence type="ECO:0000256" key="5">
    <source>
        <dbReference type="ARBA" id="ARBA00010879"/>
    </source>
</evidence>
<sequence>MGRARTTYLQPLWPTRPLQPTVWSSKRFGGGFLGRPATVGRVVGTPLDDPPIGAGSKDRLVGHSPVVEVQVCGVKVPCLVDTGSQVTLFAESLSQELFGDQRMHGTEAPWLSLKGANGLDIPYIGYRLTDLEIHGVIVPQKGVIIVKDHCLGSHRALLGMNVLSACWEELFRAMPTRGISLAEQQEWERVAADCRRIQMSRARQGREGTGRVACRYALSVPANSEALVWVRVLQRDVGVEEWVLVEPHWDGQQVEVARGLAVARRGRIPVRVRNGTPHVVHLHKHQRLVKVTPVESHQVLEDQDVSFRQVHPAVVEVALTQASSSPQSLGEEVPGHLKGSSLQGEELGPTQARKLRDLLSKWQHVFSAHEEDYGCTNVVQHRIPTGDAEPSRERYRPVPPTLYTEVRTLLQGMLNRGVVRESSSPWAAPIVLVQKKTGAWRFCVDYRKLNLVTRKDAFPLPRIEDSLAGLTRSAWYSTLDLASGYWQVQVAEADREKTAFTTPFGLFEWDRMPFGLCNAPATFQRLMQRCLGGQLMESALVYLDDVIVYSPDFDSHLQHLEQVFGAMEKYGLKLQPDKCHLLRREVKFLGHCVGAAGVSVDPEKVSAVREWAAPQTVKQVRSFLGFVGYYRRFIKDFSKIAKPLNQLLVGTGRPRGRGSPAILWSPECEAAFRRLKDELLQAPILAYADFSKPFVLYTDASNLGLGAVLAQQQDGVERVVAYASRSLHPAERNDANYSSFKLELLALKWALSEKFKDYLWGAQVTVVTDNNPLVHLQTAKLGAVEQRWVAQLANYNYQLRYRPGRENTNADALSRLPEAQGPRDPPEPTPDPEGEEYMVGIVEAPGTQQEGMPVSWGWDPCRWKERQQADGEISGLMRWLERGRKPTLAEQRAQGGTGRKLLGQWARLQVKEGVLCRSVRDPGLDEEFRQIVVPEGQVQELLIAYHDQLGHQGHEKTVSLLRRHFYWPNLEATVRTFVQACPRCTLFKARKEARAPMVPIQARAPLHIVAMDFLTLGRPADRYQNILVVTDLFTKYSWAIPTLDQTANTTATALWRAVF</sequence>
<evidence type="ECO:0000256" key="25">
    <source>
        <dbReference type="ARBA" id="ARBA00022918"/>
    </source>
</evidence>
<evidence type="ECO:0000256" key="36">
    <source>
        <dbReference type="ARBA" id="ARBA00055383"/>
    </source>
</evidence>
<keyword evidence="17" id="KW-0255">Endonuclease</keyword>
<dbReference type="PANTHER" id="PTHR37984:SF5">
    <property type="entry name" value="PROTEIN NYNRIN-LIKE"/>
    <property type="match status" value="1"/>
</dbReference>
<keyword evidence="10" id="KW-0808">Transferase</keyword>
<dbReference type="GO" id="GO:0005524">
    <property type="term" value="F:ATP binding"/>
    <property type="evidence" value="ECO:0007669"/>
    <property type="project" value="UniProtKB-KW"/>
</dbReference>
<dbReference type="GO" id="GO:0005737">
    <property type="term" value="C:cytoplasm"/>
    <property type="evidence" value="ECO:0007669"/>
    <property type="project" value="UniProtKB-SubCell"/>
</dbReference>
<evidence type="ECO:0000256" key="3">
    <source>
        <dbReference type="ARBA" id="ARBA00004123"/>
    </source>
</evidence>
<dbReference type="GO" id="GO:0006310">
    <property type="term" value="P:DNA recombination"/>
    <property type="evidence" value="ECO:0007669"/>
    <property type="project" value="UniProtKB-KW"/>
</dbReference>
<dbReference type="SUPFAM" id="SSF56672">
    <property type="entry name" value="DNA/RNA polymerases"/>
    <property type="match status" value="1"/>
</dbReference>
<dbReference type="Pfam" id="PF17921">
    <property type="entry name" value="Integrase_H2C2"/>
    <property type="match status" value="1"/>
</dbReference>
<dbReference type="GO" id="GO:0003677">
    <property type="term" value="F:DNA binding"/>
    <property type="evidence" value="ECO:0007669"/>
    <property type="project" value="UniProtKB-KW"/>
</dbReference>
<dbReference type="CDD" id="cd01647">
    <property type="entry name" value="RT_LTR"/>
    <property type="match status" value="1"/>
</dbReference>
<evidence type="ECO:0000256" key="35">
    <source>
        <dbReference type="ARBA" id="ARBA00055265"/>
    </source>
</evidence>
<dbReference type="InterPro" id="IPR021109">
    <property type="entry name" value="Peptidase_aspartic_dom_sf"/>
</dbReference>
<comment type="similarity">
    <text evidence="5">Belongs to the beta type-B retroviral polymerase family. HERV class-II K(HML-2) pol subfamily.</text>
</comment>
<dbReference type="FunFam" id="1.10.340.70:FF:000001">
    <property type="entry name" value="Retrovirus-related Pol polyprotein from transposon gypsy-like Protein"/>
    <property type="match status" value="1"/>
</dbReference>
<dbReference type="GO" id="GO:0075523">
    <property type="term" value="P:viral translational frameshifting"/>
    <property type="evidence" value="ECO:0007669"/>
    <property type="project" value="UniProtKB-KW"/>
</dbReference>
<evidence type="ECO:0000256" key="34">
    <source>
        <dbReference type="ARBA" id="ARBA00039658"/>
    </source>
</evidence>
<proteinExistence type="inferred from homology"/>
<evidence type="ECO:0000256" key="30">
    <source>
        <dbReference type="ARBA" id="ARBA00023242"/>
    </source>
</evidence>
<evidence type="ECO:0000256" key="26">
    <source>
        <dbReference type="ARBA" id="ARBA00022932"/>
    </source>
</evidence>
<keyword evidence="29" id="KW-0233">DNA recombination</keyword>